<dbReference type="STRING" id="34508.A0A4U5PJQ9"/>
<name>A0A4U5PJQ9_STECR</name>
<evidence type="ECO:0000313" key="4">
    <source>
        <dbReference type="EMBL" id="TKR96763.1"/>
    </source>
</evidence>
<dbReference type="AlphaFoldDB" id="A0A4U5PJQ9"/>
<organism evidence="4 5">
    <name type="scientific">Steinernema carpocapsae</name>
    <name type="common">Entomopathogenic nematode</name>
    <dbReference type="NCBI Taxonomy" id="34508"/>
    <lineage>
        <taxon>Eukaryota</taxon>
        <taxon>Metazoa</taxon>
        <taxon>Ecdysozoa</taxon>
        <taxon>Nematoda</taxon>
        <taxon>Chromadorea</taxon>
        <taxon>Rhabditida</taxon>
        <taxon>Tylenchina</taxon>
        <taxon>Panagrolaimomorpha</taxon>
        <taxon>Strongyloidoidea</taxon>
        <taxon>Steinernematidae</taxon>
        <taxon>Steinernema</taxon>
    </lineage>
</organism>
<dbReference type="GO" id="GO:0005737">
    <property type="term" value="C:cytoplasm"/>
    <property type="evidence" value="ECO:0007669"/>
    <property type="project" value="TreeGrafter"/>
</dbReference>
<dbReference type="InterPro" id="IPR036985">
    <property type="entry name" value="Transglutaminase-like_sf"/>
</dbReference>
<feature type="compositionally biased region" description="Acidic residues" evidence="2">
    <location>
        <begin position="342"/>
        <end position="354"/>
    </location>
</feature>
<dbReference type="Pfam" id="PF03835">
    <property type="entry name" value="Rad4"/>
    <property type="match status" value="1"/>
</dbReference>
<dbReference type="GO" id="GO:0003684">
    <property type="term" value="F:damaged DNA binding"/>
    <property type="evidence" value="ECO:0007669"/>
    <property type="project" value="InterPro"/>
</dbReference>
<proteinExistence type="predicted"/>
<feature type="region of interest" description="Disordered" evidence="2">
    <location>
        <begin position="622"/>
        <end position="669"/>
    </location>
</feature>
<evidence type="ECO:0000256" key="1">
    <source>
        <dbReference type="SAM" id="Coils"/>
    </source>
</evidence>
<dbReference type="InterPro" id="IPR038765">
    <property type="entry name" value="Papain-like_cys_pep_sf"/>
</dbReference>
<feature type="compositionally biased region" description="Polar residues" evidence="2">
    <location>
        <begin position="13"/>
        <end position="22"/>
    </location>
</feature>
<feature type="domain" description="Rad4/PNGase transglutaminase-like fold" evidence="3">
    <location>
        <begin position="544"/>
        <end position="616"/>
    </location>
</feature>
<feature type="compositionally biased region" description="Basic residues" evidence="2">
    <location>
        <begin position="185"/>
        <end position="196"/>
    </location>
</feature>
<reference evidence="4 5" key="2">
    <citation type="journal article" date="2019" name="G3 (Bethesda)">
        <title>Hybrid Assembly of the Genome of the Entomopathogenic Nematode Steinernema carpocapsae Identifies the X-Chromosome.</title>
        <authorList>
            <person name="Serra L."/>
            <person name="Macchietto M."/>
            <person name="Macias-Munoz A."/>
            <person name="McGill C.J."/>
            <person name="Rodriguez I.M."/>
            <person name="Rodriguez B."/>
            <person name="Murad R."/>
            <person name="Mortazavi A."/>
        </authorList>
    </citation>
    <scope>NUCLEOTIDE SEQUENCE [LARGE SCALE GENOMIC DNA]</scope>
    <source>
        <strain evidence="4 5">ALL</strain>
    </source>
</reference>
<evidence type="ECO:0000256" key="2">
    <source>
        <dbReference type="SAM" id="MobiDB-lite"/>
    </source>
</evidence>
<feature type="compositionally biased region" description="Basic residues" evidence="2">
    <location>
        <begin position="327"/>
        <end position="337"/>
    </location>
</feature>
<sequence>MPPTSTAKRRSSRISGKQTVESDMNVDSDRRPVKGKPTKNVNNKSKLPNTSEPKNSSLHKSLKVTRSSRFNAKSLKSASAENEETSKINAALTVTRKTRAVKRSTINSNKATVLTTVTRSSRNRSSDNSDSDQDPVETVPTSSTRRSSSNNLKNSLKARRAKPPKPYRESSENDEVTDNEPVTAKPRKRSRSRSKPSTKVTRSSRPNAAVNQNLTFIDSLNSEQDPKPVSTSVTRCASQHLDSDPHSSEDKDANDGDSSTVYTSSTSEYEASEDPSSDSSGFTDARDSHYDETEKKPKPVFKASTTPKFKFFSIPKGDAKPGPSRPRQPKPPKKAKKQVHESDDEISDWEDVEDSPPRKRRLNPEDIQVTVIKSEEQKKNETLEAELKAERSKRRRLLCKSVHEFFIYGHVAHLHCYLKRLLSDDSDFLNVCLEAIPVNVQLKKSLKNLEAFLKWFKATFTKAKDSVKERAENRKKLTETMELLLRKQAYVTNRDMCTLLFSFLVSLKFTARLGLALAITSEDAILEWIDAGKKKSLPEIPIDQNYFVEVWSPSGKKWISLDPIRTSWSEPFKTAEAFTEGFNYVVAIDNVVSGVREVTPRYTENYLTYAYRKTRPGADFLKELPPSQLTKPAQTSRRPSSKMNSPPEVFPRPPSTSKTTLFTPLKNSF</sequence>
<dbReference type="EMBL" id="AZBU02000002">
    <property type="protein sequence ID" value="TKR96763.1"/>
    <property type="molecule type" value="Genomic_DNA"/>
</dbReference>
<reference evidence="4 5" key="1">
    <citation type="journal article" date="2015" name="Genome Biol.">
        <title>Comparative genomics of Steinernema reveals deeply conserved gene regulatory networks.</title>
        <authorList>
            <person name="Dillman A.R."/>
            <person name="Macchietto M."/>
            <person name="Porter C.F."/>
            <person name="Rogers A."/>
            <person name="Williams B."/>
            <person name="Antoshechkin I."/>
            <person name="Lee M.M."/>
            <person name="Goodwin Z."/>
            <person name="Lu X."/>
            <person name="Lewis E.E."/>
            <person name="Goodrich-Blair H."/>
            <person name="Stock S.P."/>
            <person name="Adams B.J."/>
            <person name="Sternberg P.W."/>
            <person name="Mortazavi A."/>
        </authorList>
    </citation>
    <scope>NUCLEOTIDE SEQUENCE [LARGE SCALE GENOMIC DNA]</scope>
    <source>
        <strain evidence="4 5">ALL</strain>
    </source>
</reference>
<feature type="compositionally biased region" description="Low complexity" evidence="2">
    <location>
        <begin position="141"/>
        <end position="155"/>
    </location>
</feature>
<dbReference type="SUPFAM" id="SSF54001">
    <property type="entry name" value="Cysteine proteinases"/>
    <property type="match status" value="1"/>
</dbReference>
<feature type="region of interest" description="Disordered" evidence="2">
    <location>
        <begin position="1"/>
        <end position="363"/>
    </location>
</feature>
<feature type="compositionally biased region" description="Polar residues" evidence="2">
    <location>
        <begin position="209"/>
        <end position="237"/>
    </location>
</feature>
<dbReference type="GO" id="GO:0006298">
    <property type="term" value="P:mismatch repair"/>
    <property type="evidence" value="ECO:0007669"/>
    <property type="project" value="TreeGrafter"/>
</dbReference>
<dbReference type="Proteomes" id="UP000298663">
    <property type="component" value="Unassembled WGS sequence"/>
</dbReference>
<feature type="compositionally biased region" description="Basic and acidic residues" evidence="2">
    <location>
        <begin position="284"/>
        <end position="297"/>
    </location>
</feature>
<dbReference type="Gene3D" id="3.90.260.10">
    <property type="entry name" value="Transglutaminase-like"/>
    <property type="match status" value="1"/>
</dbReference>
<feature type="compositionally biased region" description="Low complexity" evidence="2">
    <location>
        <begin position="258"/>
        <end position="269"/>
    </location>
</feature>
<keyword evidence="1" id="KW-0175">Coiled coil</keyword>
<feature type="compositionally biased region" description="Polar residues" evidence="2">
    <location>
        <begin position="39"/>
        <end position="80"/>
    </location>
</feature>
<feature type="compositionally biased region" description="Polar residues" evidence="2">
    <location>
        <begin position="627"/>
        <end position="644"/>
    </location>
</feature>
<dbReference type="GO" id="GO:0006289">
    <property type="term" value="P:nucleotide-excision repair"/>
    <property type="evidence" value="ECO:0007669"/>
    <property type="project" value="InterPro"/>
</dbReference>
<dbReference type="GO" id="GO:0003697">
    <property type="term" value="F:single-stranded DNA binding"/>
    <property type="evidence" value="ECO:0007669"/>
    <property type="project" value="TreeGrafter"/>
</dbReference>
<keyword evidence="5" id="KW-1185">Reference proteome</keyword>
<feature type="compositionally biased region" description="Polar residues" evidence="2">
    <location>
        <begin position="655"/>
        <end position="669"/>
    </location>
</feature>
<dbReference type="GO" id="GO:0071942">
    <property type="term" value="C:XPC complex"/>
    <property type="evidence" value="ECO:0007669"/>
    <property type="project" value="TreeGrafter"/>
</dbReference>
<comment type="caution">
    <text evidence="4">The sequence shown here is derived from an EMBL/GenBank/DDBJ whole genome shotgun (WGS) entry which is preliminary data.</text>
</comment>
<dbReference type="OrthoDB" id="300780at2759"/>
<evidence type="ECO:0000259" key="3">
    <source>
        <dbReference type="Pfam" id="PF03835"/>
    </source>
</evidence>
<feature type="compositionally biased region" description="Basic and acidic residues" evidence="2">
    <location>
        <begin position="241"/>
        <end position="254"/>
    </location>
</feature>
<feature type="coiled-coil region" evidence="1">
    <location>
        <begin position="373"/>
        <end position="400"/>
    </location>
</feature>
<dbReference type="PANTHER" id="PTHR12135">
    <property type="entry name" value="DNA REPAIR PROTEIN XP-C / RAD4"/>
    <property type="match status" value="1"/>
</dbReference>
<accession>A0A4U5PJQ9</accession>
<feature type="compositionally biased region" description="Basic residues" evidence="2">
    <location>
        <begin position="156"/>
        <end position="165"/>
    </location>
</feature>
<protein>
    <recommendedName>
        <fullName evidence="3">Rad4/PNGase transglutaminase-like fold domain-containing protein</fullName>
    </recommendedName>
</protein>
<dbReference type="InterPro" id="IPR004583">
    <property type="entry name" value="DNA_repair_Rad4"/>
</dbReference>
<evidence type="ECO:0000313" key="5">
    <source>
        <dbReference type="Proteomes" id="UP000298663"/>
    </source>
</evidence>
<dbReference type="InterPro" id="IPR018325">
    <property type="entry name" value="Rad4/PNGase_transGLS-fold"/>
</dbReference>
<gene>
    <name evidence="4" type="ORF">L596_010738</name>
</gene>
<dbReference type="GO" id="GO:0000111">
    <property type="term" value="C:nucleotide-excision repair factor 2 complex"/>
    <property type="evidence" value="ECO:0007669"/>
    <property type="project" value="TreeGrafter"/>
</dbReference>
<feature type="compositionally biased region" description="Polar residues" evidence="2">
    <location>
        <begin position="104"/>
        <end position="118"/>
    </location>
</feature>
<dbReference type="PANTHER" id="PTHR12135:SF0">
    <property type="entry name" value="DNA REPAIR PROTEIN COMPLEMENTING XP-C CELLS"/>
    <property type="match status" value="1"/>
</dbReference>